<evidence type="ECO:0000313" key="2">
    <source>
        <dbReference type="Proteomes" id="UP000295172"/>
    </source>
</evidence>
<comment type="caution">
    <text evidence="1">The sequence shown here is derived from an EMBL/GenBank/DDBJ whole genome shotgun (WGS) entry which is preliminary data.</text>
</comment>
<reference evidence="1 2" key="1">
    <citation type="submission" date="2019-02" db="EMBL/GenBank/DDBJ databases">
        <title>Draft genome sequences of novel Actinobacteria.</title>
        <authorList>
            <person name="Sahin N."/>
            <person name="Ay H."/>
            <person name="Saygin H."/>
        </authorList>
    </citation>
    <scope>NUCLEOTIDE SEQUENCE [LARGE SCALE GENOMIC DNA]</scope>
    <source>
        <strain evidence="1 2">16K104</strain>
    </source>
</reference>
<dbReference type="OrthoDB" id="9798604at2"/>
<sequence>MFLIGTLTAGHLTANLPKLGCHPVQEVLMASVVIPLEDPRDRFRADSSQLGGNPVPVVFTDRQIAALGAIADELIPAGDGFPAPSSVGVVEEFFTRYVTPADIVVNRFPYARETEFKAAVDALADDFLAANSAGRVNQLANLERDEPDFFGQLRALTYGGYYSRPAVLVALRSLPAGRDYHGAPLPRGYDQTTADWDDLIPPGVGSYIRTTDVVRTTVKARP</sequence>
<keyword evidence="2" id="KW-1185">Reference proteome</keyword>
<dbReference type="RefSeq" id="WP_132315743.1">
    <property type="nucleotide sequence ID" value="NZ_SMKR01000006.1"/>
</dbReference>
<proteinExistence type="predicted"/>
<gene>
    <name evidence="1" type="ORF">E1218_02460</name>
</gene>
<organism evidence="1 2">
    <name type="scientific">Kribbella turkmenica</name>
    <dbReference type="NCBI Taxonomy" id="2530375"/>
    <lineage>
        <taxon>Bacteria</taxon>
        <taxon>Bacillati</taxon>
        <taxon>Actinomycetota</taxon>
        <taxon>Actinomycetes</taxon>
        <taxon>Propionibacteriales</taxon>
        <taxon>Kribbellaceae</taxon>
        <taxon>Kribbella</taxon>
    </lineage>
</organism>
<evidence type="ECO:0000313" key="1">
    <source>
        <dbReference type="EMBL" id="TDD30006.1"/>
    </source>
</evidence>
<dbReference type="EMBL" id="SMKR01000006">
    <property type="protein sequence ID" value="TDD30006.1"/>
    <property type="molecule type" value="Genomic_DNA"/>
</dbReference>
<dbReference type="AlphaFoldDB" id="A0A4R4XGR7"/>
<protein>
    <submittedName>
        <fullName evidence="1">Gluconate 2-dehydrogenase subunit 3 family protein</fullName>
    </submittedName>
</protein>
<accession>A0A4R4XGR7</accession>
<dbReference type="Proteomes" id="UP000295172">
    <property type="component" value="Unassembled WGS sequence"/>
</dbReference>
<name>A0A4R4XGR7_9ACTN</name>